<evidence type="ECO:0000256" key="2">
    <source>
        <dbReference type="ARBA" id="ARBA00022741"/>
    </source>
</evidence>
<keyword evidence="3" id="KW-0378">Hydrolase</keyword>
<dbReference type="SMART" id="SM00838">
    <property type="entry name" value="EFG_C"/>
    <property type="match status" value="1"/>
</dbReference>
<dbReference type="GO" id="GO:0003924">
    <property type="term" value="F:GTPase activity"/>
    <property type="evidence" value="ECO:0007669"/>
    <property type="project" value="InterPro"/>
</dbReference>
<dbReference type="InterPro" id="IPR000640">
    <property type="entry name" value="EFG_V-like"/>
</dbReference>
<dbReference type="InterPro" id="IPR041095">
    <property type="entry name" value="EFG_II"/>
</dbReference>
<dbReference type="InterPro" id="IPR000795">
    <property type="entry name" value="T_Tr_GTP-bd_dom"/>
</dbReference>
<keyword evidence="4" id="KW-0342">GTP-binding</keyword>
<gene>
    <name evidence="7" type="ORF">OCU04_002670</name>
</gene>
<dbReference type="CDD" id="cd16261">
    <property type="entry name" value="EF2_snRNP_III"/>
    <property type="match status" value="1"/>
</dbReference>
<dbReference type="CDD" id="cd16268">
    <property type="entry name" value="EF2_II"/>
    <property type="match status" value="1"/>
</dbReference>
<dbReference type="CDD" id="cd01681">
    <property type="entry name" value="aeEF2_snRNP_like_IV"/>
    <property type="match status" value="1"/>
</dbReference>
<dbReference type="GO" id="GO:1990904">
    <property type="term" value="C:ribonucleoprotein complex"/>
    <property type="evidence" value="ECO:0007669"/>
    <property type="project" value="TreeGrafter"/>
</dbReference>
<dbReference type="CDD" id="cd04096">
    <property type="entry name" value="eEF2_snRNP_like_C"/>
    <property type="match status" value="1"/>
</dbReference>
<accession>A0A9X0AU96</accession>
<dbReference type="Pfam" id="PF00009">
    <property type="entry name" value="GTP_EFTU"/>
    <property type="match status" value="1"/>
</dbReference>
<dbReference type="GO" id="GO:0043022">
    <property type="term" value="F:ribosome binding"/>
    <property type="evidence" value="ECO:0007669"/>
    <property type="project" value="TreeGrafter"/>
</dbReference>
<dbReference type="OrthoDB" id="364892at2759"/>
<evidence type="ECO:0000313" key="7">
    <source>
        <dbReference type="EMBL" id="KAJ8068990.1"/>
    </source>
</evidence>
<sequence>MESSAISLYFSMLRRNAPNATPEQKEYLINLIDSPGHIDFSSEVSTASRLCDGAVVLVDAVEGVCSQTVTVLRQTWVEHMKPLLVINKMDRLITELKMTPAEAYTHLSKLLEQVNAVLGSFFQGERMEEDLNWRERVDERIAAAAAKEQERSGNDGSTSIDTEAMNEFQEKDDEDIYFAPEKNNVIFSSAIDGWAFTVRQFASLYEKKLGIKRTAMEKVLWGDFYLDPKTKKVLGPKHLKGRNLKPLFVQLVLEQVWAVYAAATGGDKGKGDPVMTEKITKSLNITLPPHVTRSRDPRAILTTLFSAWLPLSTALLVSVIESLPAPPAAQEGRLPALIDASPGASHVDLKVREAMIKFKTSKEEPVVAYVSKMVSIPESELPENKRRGGALSPEEALEMGRRKRAEIARQQALEGASESVDGVSDALGSVSLEEPAEEEKKPDPEHLIGFARIYSGTLSVGDSIYVLPPKFSPAHPHNSPEPQKVTVTALYLLMGRGLEPLTSVPAGVVFGIGGLEGHILKSGTLCSQLEGSVNLAGVSMGSQPIVRVALEPAWPGDLDKMIRGLKLLVQSDPCAEYEQFASGEHVLLTAGELHLERCLTDLRERFAGCDIQAGEPIVPYRETIVRAEDMKPPANKELGRGTVVLSTTSKQITIRLRVRPLPVEVTEFLVKNAGAIKRLYSDRQAEEKSKKTSDDSTQETIEQEEVDELLGGEKVLSLAEFKEELQKTFEGVKGQRDIWASAVDQITAFGPRRTGPNLLLDSTADGILGKFLREDTTTDSQHSAAQNQTLQARSFSDKISYAFQLATAQGPLCNEPIQGIAVFLEDVTITPSTDDESSTRDNFGRLTGEVIKTVQQAIKQGFLDWSPRLMLAMYSCEIQASTEVLGRVYDVLTRRRGHILSESLKEGTPFFTIVSLLPVALSFGFSDEIRKRTSGAASPQLIFQGYEVLDEDPFWTPFTEDDLEDLGELADKENVAKKYMDGVRKRKGLRVEGEKLVRDAEKQKTLKR</sequence>
<dbReference type="Proteomes" id="UP001152300">
    <property type="component" value="Unassembled WGS sequence"/>
</dbReference>
<dbReference type="FunFam" id="3.30.70.870:FF:000002">
    <property type="entry name" value="Translation elongation factor 2"/>
    <property type="match status" value="1"/>
</dbReference>
<dbReference type="FunFam" id="3.30.70.240:FF:000006">
    <property type="entry name" value="Elongation factor like GTPase 1"/>
    <property type="match status" value="1"/>
</dbReference>
<dbReference type="Pfam" id="PF14492">
    <property type="entry name" value="EFG_III"/>
    <property type="match status" value="1"/>
</dbReference>
<evidence type="ECO:0000259" key="6">
    <source>
        <dbReference type="PROSITE" id="PS51722"/>
    </source>
</evidence>
<organism evidence="7 8">
    <name type="scientific">Sclerotinia nivalis</name>
    <dbReference type="NCBI Taxonomy" id="352851"/>
    <lineage>
        <taxon>Eukaryota</taxon>
        <taxon>Fungi</taxon>
        <taxon>Dikarya</taxon>
        <taxon>Ascomycota</taxon>
        <taxon>Pezizomycotina</taxon>
        <taxon>Leotiomycetes</taxon>
        <taxon>Helotiales</taxon>
        <taxon>Sclerotiniaceae</taxon>
        <taxon>Sclerotinia</taxon>
    </lineage>
</organism>
<evidence type="ECO:0000256" key="4">
    <source>
        <dbReference type="ARBA" id="ARBA00023134"/>
    </source>
</evidence>
<dbReference type="PROSITE" id="PS51722">
    <property type="entry name" value="G_TR_2"/>
    <property type="match status" value="1"/>
</dbReference>
<evidence type="ECO:0000256" key="1">
    <source>
        <dbReference type="ARBA" id="ARBA00022517"/>
    </source>
</evidence>
<dbReference type="PANTHER" id="PTHR42908">
    <property type="entry name" value="TRANSLATION ELONGATION FACTOR-RELATED"/>
    <property type="match status" value="1"/>
</dbReference>
<evidence type="ECO:0000256" key="5">
    <source>
        <dbReference type="ARBA" id="ARBA00081809"/>
    </source>
</evidence>
<name>A0A9X0AU96_9HELO</name>
<dbReference type="InterPro" id="IPR035647">
    <property type="entry name" value="EFG_III/V"/>
</dbReference>
<dbReference type="Gene3D" id="3.30.70.870">
    <property type="entry name" value="Elongation Factor G (Translational Gtpase), domain 3"/>
    <property type="match status" value="1"/>
</dbReference>
<dbReference type="InterPro" id="IPR020568">
    <property type="entry name" value="Ribosomal_Su5_D2-typ_SF"/>
</dbReference>
<comment type="caution">
    <text evidence="7">The sequence shown here is derived from an EMBL/GenBank/DDBJ whole genome shotgun (WGS) entry which is preliminary data.</text>
</comment>
<dbReference type="AlphaFoldDB" id="A0A9X0AU96"/>
<dbReference type="Pfam" id="PF25118">
    <property type="entry name" value="EFL1"/>
    <property type="match status" value="1"/>
</dbReference>
<proteinExistence type="predicted"/>
<keyword evidence="8" id="KW-1185">Reference proteome</keyword>
<dbReference type="SUPFAM" id="SSF54980">
    <property type="entry name" value="EF-G C-terminal domain-like"/>
    <property type="match status" value="2"/>
</dbReference>
<evidence type="ECO:0000313" key="8">
    <source>
        <dbReference type="Proteomes" id="UP001152300"/>
    </source>
</evidence>
<keyword evidence="2" id="KW-0547">Nucleotide-binding</keyword>
<dbReference type="InterPro" id="IPR009000">
    <property type="entry name" value="Transl_B-barrel_sf"/>
</dbReference>
<dbReference type="PANTHER" id="PTHR42908:SF3">
    <property type="entry name" value="ELONGATION FACTOR-LIKE GTPASE 1"/>
    <property type="match status" value="1"/>
</dbReference>
<dbReference type="InterPro" id="IPR014721">
    <property type="entry name" value="Ribsml_uS5_D2-typ_fold_subgr"/>
</dbReference>
<dbReference type="Gene3D" id="3.90.1430.10">
    <property type="entry name" value="Yeast translation eEF2 (G' domain)"/>
    <property type="match status" value="1"/>
</dbReference>
<dbReference type="Gene3D" id="2.40.30.10">
    <property type="entry name" value="Translation factors"/>
    <property type="match status" value="1"/>
</dbReference>
<dbReference type="EMBL" id="JAPEIS010000002">
    <property type="protein sequence ID" value="KAJ8068990.1"/>
    <property type="molecule type" value="Genomic_DNA"/>
</dbReference>
<dbReference type="SUPFAM" id="SSF50447">
    <property type="entry name" value="Translation proteins"/>
    <property type="match status" value="1"/>
</dbReference>
<dbReference type="Gene3D" id="3.30.230.10">
    <property type="match status" value="1"/>
</dbReference>
<dbReference type="InterPro" id="IPR056752">
    <property type="entry name" value="EFL1"/>
</dbReference>
<protein>
    <recommendedName>
        <fullName evidence="5">Elongation factor-like 1</fullName>
    </recommendedName>
</protein>
<feature type="domain" description="Tr-type G" evidence="6">
    <location>
        <begin position="1"/>
        <end position="229"/>
    </location>
</feature>
<reference evidence="7" key="1">
    <citation type="submission" date="2022-11" db="EMBL/GenBank/DDBJ databases">
        <title>Genome Resource of Sclerotinia nivalis Strain SnTB1, a Plant Pathogen Isolated from American Ginseng.</title>
        <authorList>
            <person name="Fan S."/>
        </authorList>
    </citation>
    <scope>NUCLEOTIDE SEQUENCE</scope>
    <source>
        <strain evidence="7">SnTB1</strain>
    </source>
</reference>
<dbReference type="GO" id="GO:0005829">
    <property type="term" value="C:cytosol"/>
    <property type="evidence" value="ECO:0007669"/>
    <property type="project" value="TreeGrafter"/>
</dbReference>
<dbReference type="InterPro" id="IPR027417">
    <property type="entry name" value="P-loop_NTPase"/>
</dbReference>
<evidence type="ECO:0000256" key="3">
    <source>
        <dbReference type="ARBA" id="ARBA00022801"/>
    </source>
</evidence>
<dbReference type="SUPFAM" id="SSF54211">
    <property type="entry name" value="Ribosomal protein S5 domain 2-like"/>
    <property type="match status" value="1"/>
</dbReference>
<dbReference type="GO" id="GO:0005525">
    <property type="term" value="F:GTP binding"/>
    <property type="evidence" value="ECO:0007669"/>
    <property type="project" value="UniProtKB-KW"/>
</dbReference>
<dbReference type="FunFam" id="3.90.1430.10:FF:000002">
    <property type="entry name" value="Elongation factor like GTPase 1"/>
    <property type="match status" value="1"/>
</dbReference>
<dbReference type="SUPFAM" id="SSF52540">
    <property type="entry name" value="P-loop containing nucleoside triphosphate hydrolases"/>
    <property type="match status" value="1"/>
</dbReference>
<dbReference type="GO" id="GO:0042256">
    <property type="term" value="P:cytosolic ribosome assembly"/>
    <property type="evidence" value="ECO:0007669"/>
    <property type="project" value="TreeGrafter"/>
</dbReference>
<dbReference type="Gene3D" id="3.30.70.240">
    <property type="match status" value="1"/>
</dbReference>
<dbReference type="Pfam" id="PF00679">
    <property type="entry name" value="EFG_C"/>
    <property type="match status" value="1"/>
</dbReference>
<dbReference type="Gene3D" id="3.40.50.300">
    <property type="entry name" value="P-loop containing nucleotide triphosphate hydrolases"/>
    <property type="match status" value="1"/>
</dbReference>
<keyword evidence="1" id="KW-0690">Ribosome biogenesis</keyword>